<protein>
    <submittedName>
        <fullName evidence="2">Uncharacterized protein</fullName>
    </submittedName>
</protein>
<dbReference type="Proteomes" id="UP001189429">
    <property type="component" value="Unassembled WGS sequence"/>
</dbReference>
<sequence>GQKKRVEISAAKFTPRAGTGPQDEADKEEEIITSESSNPHPDDEGATRMPQQGLGAALERMRPELVDRLRLGPRTEEKTSPNSGEHPEITSPRGPPWDAMRKTQGGPGSASDAATTQTPTPKTADMAIRLK</sequence>
<keyword evidence="3" id="KW-1185">Reference proteome</keyword>
<feature type="compositionally biased region" description="Basic and acidic residues" evidence="1">
    <location>
        <begin position="59"/>
        <end position="79"/>
    </location>
</feature>
<feature type="compositionally biased region" description="Low complexity" evidence="1">
    <location>
        <begin position="113"/>
        <end position="124"/>
    </location>
</feature>
<feature type="compositionally biased region" description="Acidic residues" evidence="1">
    <location>
        <begin position="23"/>
        <end position="32"/>
    </location>
</feature>
<feature type="non-terminal residue" evidence="2">
    <location>
        <position position="1"/>
    </location>
</feature>
<evidence type="ECO:0000313" key="2">
    <source>
        <dbReference type="EMBL" id="CAK0795772.1"/>
    </source>
</evidence>
<accession>A0ABN9PRL0</accession>
<gene>
    <name evidence="2" type="ORF">PCOR1329_LOCUS5329</name>
</gene>
<organism evidence="2 3">
    <name type="scientific">Prorocentrum cordatum</name>
    <dbReference type="NCBI Taxonomy" id="2364126"/>
    <lineage>
        <taxon>Eukaryota</taxon>
        <taxon>Sar</taxon>
        <taxon>Alveolata</taxon>
        <taxon>Dinophyceae</taxon>
        <taxon>Prorocentrales</taxon>
        <taxon>Prorocentraceae</taxon>
        <taxon>Prorocentrum</taxon>
    </lineage>
</organism>
<feature type="region of interest" description="Disordered" evidence="1">
    <location>
        <begin position="1"/>
        <end position="131"/>
    </location>
</feature>
<evidence type="ECO:0000256" key="1">
    <source>
        <dbReference type="SAM" id="MobiDB-lite"/>
    </source>
</evidence>
<evidence type="ECO:0000313" key="3">
    <source>
        <dbReference type="Proteomes" id="UP001189429"/>
    </source>
</evidence>
<feature type="non-terminal residue" evidence="2">
    <location>
        <position position="131"/>
    </location>
</feature>
<dbReference type="EMBL" id="CAUYUJ010001403">
    <property type="protein sequence ID" value="CAK0795772.1"/>
    <property type="molecule type" value="Genomic_DNA"/>
</dbReference>
<comment type="caution">
    <text evidence="2">The sequence shown here is derived from an EMBL/GenBank/DDBJ whole genome shotgun (WGS) entry which is preliminary data.</text>
</comment>
<reference evidence="2" key="1">
    <citation type="submission" date="2023-10" db="EMBL/GenBank/DDBJ databases">
        <authorList>
            <person name="Chen Y."/>
            <person name="Shah S."/>
            <person name="Dougan E. K."/>
            <person name="Thang M."/>
            <person name="Chan C."/>
        </authorList>
    </citation>
    <scope>NUCLEOTIDE SEQUENCE [LARGE SCALE GENOMIC DNA]</scope>
</reference>
<proteinExistence type="predicted"/>
<name>A0ABN9PRL0_9DINO</name>